<dbReference type="Gene3D" id="3.90.182.10">
    <property type="entry name" value="Toxin - Anthrax Protective Antigen,domain 1"/>
    <property type="match status" value="1"/>
</dbReference>
<dbReference type="Gene3D" id="3.90.550.10">
    <property type="entry name" value="Spore Coat Polysaccharide Biosynthesis Protein SpsA, Chain A"/>
    <property type="match status" value="1"/>
</dbReference>
<dbReference type="AlphaFoldDB" id="A0A2B4SWD1"/>
<proteinExistence type="predicted"/>
<dbReference type="PANTHER" id="PTHR12369">
    <property type="entry name" value="CHONDROITIN SYNTHASE"/>
    <property type="match status" value="1"/>
</dbReference>
<dbReference type="InterPro" id="IPR051227">
    <property type="entry name" value="CS_glycosyltransferase"/>
</dbReference>
<dbReference type="Pfam" id="PF02709">
    <property type="entry name" value="Glyco_transf_7C"/>
    <property type="match status" value="1"/>
</dbReference>
<organism evidence="3 4">
    <name type="scientific">Stylophora pistillata</name>
    <name type="common">Smooth cauliflower coral</name>
    <dbReference type="NCBI Taxonomy" id="50429"/>
    <lineage>
        <taxon>Eukaryota</taxon>
        <taxon>Metazoa</taxon>
        <taxon>Cnidaria</taxon>
        <taxon>Anthozoa</taxon>
        <taxon>Hexacorallia</taxon>
        <taxon>Scleractinia</taxon>
        <taxon>Astrocoeniina</taxon>
        <taxon>Pocilloporidae</taxon>
        <taxon>Stylophora</taxon>
    </lineage>
</organism>
<dbReference type="PANTHER" id="PTHR12369:SF5">
    <property type="entry name" value="HEXOSYLTRANSFERASE"/>
    <property type="match status" value="1"/>
</dbReference>
<dbReference type="SMART" id="SM00758">
    <property type="entry name" value="PA14"/>
    <property type="match status" value="1"/>
</dbReference>
<evidence type="ECO:0000313" key="3">
    <source>
        <dbReference type="EMBL" id="PFX33646.1"/>
    </source>
</evidence>
<dbReference type="EMBL" id="LSMT01000010">
    <property type="protein sequence ID" value="PFX33646.1"/>
    <property type="molecule type" value="Genomic_DNA"/>
</dbReference>
<dbReference type="PROSITE" id="PS51820">
    <property type="entry name" value="PA14"/>
    <property type="match status" value="1"/>
</dbReference>
<dbReference type="SUPFAM" id="SSF53448">
    <property type="entry name" value="Nucleotide-diphospho-sugar transferases"/>
    <property type="match status" value="1"/>
</dbReference>
<name>A0A2B4SWD1_STYPI</name>
<accession>A0A2B4SWD1</accession>
<dbReference type="InterPro" id="IPR011658">
    <property type="entry name" value="PA14_dom"/>
</dbReference>
<dbReference type="InterPro" id="IPR027791">
    <property type="entry name" value="Galactosyl_T_C"/>
</dbReference>
<evidence type="ECO:0000313" key="4">
    <source>
        <dbReference type="Proteomes" id="UP000225706"/>
    </source>
</evidence>
<evidence type="ECO:0000259" key="2">
    <source>
        <dbReference type="PROSITE" id="PS51820"/>
    </source>
</evidence>
<keyword evidence="4" id="KW-1185">Reference proteome</keyword>
<dbReference type="GO" id="GO:0008376">
    <property type="term" value="F:acetylgalactosaminyltransferase activity"/>
    <property type="evidence" value="ECO:0007669"/>
    <property type="project" value="TreeGrafter"/>
</dbReference>
<reference evidence="4" key="1">
    <citation type="journal article" date="2017" name="bioRxiv">
        <title>Comparative analysis of the genomes of Stylophora pistillata and Acropora digitifera provides evidence for extensive differences between species of corals.</title>
        <authorList>
            <person name="Voolstra C.R."/>
            <person name="Li Y."/>
            <person name="Liew Y.J."/>
            <person name="Baumgarten S."/>
            <person name="Zoccola D."/>
            <person name="Flot J.-F."/>
            <person name="Tambutte S."/>
            <person name="Allemand D."/>
            <person name="Aranda M."/>
        </authorList>
    </citation>
    <scope>NUCLEOTIDE SEQUENCE [LARGE SCALE GENOMIC DNA]</scope>
</reference>
<dbReference type="Pfam" id="PF07691">
    <property type="entry name" value="PA14"/>
    <property type="match status" value="1"/>
</dbReference>
<protein>
    <submittedName>
        <fullName evidence="3">N-acetyl-beta-glucosaminyl-glycoprotein 4-beta-N-acetylgalactosaminyltransferase 1</fullName>
    </submittedName>
</protein>
<comment type="caution">
    <text evidence="3">The sequence shown here is derived from an EMBL/GenBank/DDBJ whole genome shotgun (WGS) entry which is preliminary data.</text>
</comment>
<feature type="domain" description="PA14" evidence="2">
    <location>
        <begin position="1"/>
        <end position="161"/>
    </location>
</feature>
<dbReference type="InterPro" id="IPR037524">
    <property type="entry name" value="PA14/GLEYA"/>
</dbReference>
<dbReference type="InterPro" id="IPR029044">
    <property type="entry name" value="Nucleotide-diphossugar_trans"/>
</dbReference>
<gene>
    <name evidence="3" type="primary">B4GALNT4</name>
    <name evidence="3" type="ORF">AWC38_SpisGene1477</name>
</gene>
<keyword evidence="1 3" id="KW-0808">Transferase</keyword>
<dbReference type="Proteomes" id="UP000225706">
    <property type="component" value="Unassembled WGS sequence"/>
</dbReference>
<dbReference type="OrthoDB" id="5971499at2759"/>
<dbReference type="SUPFAM" id="SSF56988">
    <property type="entry name" value="Anthrax protective antigen"/>
    <property type="match status" value="1"/>
</dbReference>
<evidence type="ECO:0000256" key="1">
    <source>
        <dbReference type="ARBA" id="ARBA00022679"/>
    </source>
</evidence>
<sequence length="540" mass="62513">MSGVLNLHIWNDLCGNSVDILRETPLFPRYPHERLLIESFQTVRNVDAYAQRIFGFIEPKVSGLYTFAISSDDTSELWLSLDQNPRNLRLIASVFSPTQSAWTGESDFSKYANQQSRNIRLEANRRYFVEALHKQGNGDGRIQVNWRKPGSIKLEAITGEYLSGYLDEKKRNESFRDFNNIKGQDHEELQWSPSHVKQRIFKGLDLKSQFNYTSVPFINRSEVKGVLKSCSYKPSYIIERNLSRYEGVNLVHDSLIYPVDNTFLHQARVPWSAGNKIVNNVTVGKIVGKFMNSLRKFHRKYYLQRILNVEQNPDPKLGSRFLLELELGVSGSGESFRLSEYVYLPLEKEELCFPEGVEWNSNATVYFILPVKNQGMWVHHFVSQLAAVSNQSGDYNFHVIVVDFSSDDIDFDEVFSVWPLQNRYTLIKLTGPFHKTLGLQRAVSAVPNDDDIVFLFDLHIDVPFGLLDSVRKVNGYGILSVFKNDWDRFEGMNVRDFTTKWGGEDWDLIDRVFSVQLEIERLKQPGLFHYYHSHKGMWNT</sequence>